<dbReference type="Gene3D" id="3.30.70.20">
    <property type="match status" value="1"/>
</dbReference>
<dbReference type="InterPro" id="IPR017900">
    <property type="entry name" value="4Fe4S_Fe_S_CS"/>
</dbReference>
<dbReference type="GO" id="GO:0016625">
    <property type="term" value="F:oxidoreductase activity, acting on the aldehyde or oxo group of donors, iron-sulfur protein as acceptor"/>
    <property type="evidence" value="ECO:0007669"/>
    <property type="project" value="InterPro"/>
</dbReference>
<dbReference type="PROSITE" id="PS51379">
    <property type="entry name" value="4FE4S_FER_2"/>
    <property type="match status" value="2"/>
</dbReference>
<evidence type="ECO:0000256" key="6">
    <source>
        <dbReference type="ARBA" id="ARBA00023014"/>
    </source>
</evidence>
<comment type="caution">
    <text evidence="8">The sequence shown here is derived from an EMBL/GenBank/DDBJ whole genome shotgun (WGS) entry which is preliminary data.</text>
</comment>
<dbReference type="AlphaFoldDB" id="X1M5L2"/>
<keyword evidence="3" id="KW-0479">Metal-binding</keyword>
<evidence type="ECO:0000256" key="3">
    <source>
        <dbReference type="ARBA" id="ARBA00022723"/>
    </source>
</evidence>
<dbReference type="PROSITE" id="PS00198">
    <property type="entry name" value="4FE4S_FER_1"/>
    <property type="match status" value="1"/>
</dbReference>
<keyword evidence="5" id="KW-0408">Iron</keyword>
<organism evidence="8">
    <name type="scientific">marine sediment metagenome</name>
    <dbReference type="NCBI Taxonomy" id="412755"/>
    <lineage>
        <taxon>unclassified sequences</taxon>
        <taxon>metagenomes</taxon>
        <taxon>ecological metagenomes</taxon>
    </lineage>
</organism>
<sequence>MRLKSWKELETGVVILEPGNSVLYRTGTWRTFRPVIDMEKCTHCMFCWLYCPDGSIIVKESKVIGIDYEHCKGCGICA</sequence>
<dbReference type="Pfam" id="PF00037">
    <property type="entry name" value="Fer4"/>
    <property type="match status" value="1"/>
</dbReference>
<evidence type="ECO:0000256" key="5">
    <source>
        <dbReference type="ARBA" id="ARBA00023004"/>
    </source>
</evidence>
<dbReference type="EMBL" id="BARV01013827">
    <property type="protein sequence ID" value="GAI26608.1"/>
    <property type="molecule type" value="Genomic_DNA"/>
</dbReference>
<name>X1M5L2_9ZZZZ</name>
<protein>
    <recommendedName>
        <fullName evidence="7">4Fe-4S ferredoxin-type domain-containing protein</fullName>
    </recommendedName>
</protein>
<evidence type="ECO:0000256" key="4">
    <source>
        <dbReference type="ARBA" id="ARBA00022737"/>
    </source>
</evidence>
<dbReference type="GO" id="GO:0046872">
    <property type="term" value="F:metal ion binding"/>
    <property type="evidence" value="ECO:0007669"/>
    <property type="project" value="UniProtKB-KW"/>
</dbReference>
<gene>
    <name evidence="8" type="ORF">S06H3_24664</name>
</gene>
<comment type="cofactor">
    <cofactor evidence="1">
        <name>[4Fe-4S] cluster</name>
        <dbReference type="ChEBI" id="CHEBI:49883"/>
    </cofactor>
</comment>
<dbReference type="InterPro" id="IPR017896">
    <property type="entry name" value="4Fe4S_Fe-S-bd"/>
</dbReference>
<dbReference type="GO" id="GO:0051539">
    <property type="term" value="F:4 iron, 4 sulfur cluster binding"/>
    <property type="evidence" value="ECO:0007669"/>
    <property type="project" value="UniProtKB-KW"/>
</dbReference>
<evidence type="ECO:0000256" key="2">
    <source>
        <dbReference type="ARBA" id="ARBA00022485"/>
    </source>
</evidence>
<reference evidence="8" key="1">
    <citation type="journal article" date="2014" name="Front. Microbiol.">
        <title>High frequency of phylogenetically diverse reductive dehalogenase-homologous genes in deep subseafloor sedimentary metagenomes.</title>
        <authorList>
            <person name="Kawai M."/>
            <person name="Futagami T."/>
            <person name="Toyoda A."/>
            <person name="Takaki Y."/>
            <person name="Nishi S."/>
            <person name="Hori S."/>
            <person name="Arai W."/>
            <person name="Tsubouchi T."/>
            <person name="Morono Y."/>
            <person name="Uchiyama I."/>
            <person name="Ito T."/>
            <person name="Fujiyama A."/>
            <person name="Inagaki F."/>
            <person name="Takami H."/>
        </authorList>
    </citation>
    <scope>NUCLEOTIDE SEQUENCE</scope>
    <source>
        <strain evidence="8">Expedition CK06-06</strain>
    </source>
</reference>
<keyword evidence="4" id="KW-0677">Repeat</keyword>
<evidence type="ECO:0000259" key="7">
    <source>
        <dbReference type="PROSITE" id="PS51379"/>
    </source>
</evidence>
<dbReference type="PANTHER" id="PTHR43724:SF1">
    <property type="entry name" value="PYRUVATE SYNTHASE SUBUNIT PORD"/>
    <property type="match status" value="1"/>
</dbReference>
<evidence type="ECO:0000256" key="1">
    <source>
        <dbReference type="ARBA" id="ARBA00001966"/>
    </source>
</evidence>
<dbReference type="InterPro" id="IPR011898">
    <property type="entry name" value="PorD_KorD"/>
</dbReference>
<keyword evidence="2" id="KW-0004">4Fe-4S</keyword>
<feature type="non-terminal residue" evidence="8">
    <location>
        <position position="78"/>
    </location>
</feature>
<dbReference type="NCBIfam" id="TIGR02179">
    <property type="entry name" value="PorD_KorD"/>
    <property type="match status" value="1"/>
</dbReference>
<keyword evidence="6" id="KW-0411">Iron-sulfur</keyword>
<proteinExistence type="predicted"/>
<feature type="domain" description="4Fe-4S ferredoxin-type" evidence="7">
    <location>
        <begin position="32"/>
        <end position="61"/>
    </location>
</feature>
<dbReference type="PANTHER" id="PTHR43724">
    <property type="entry name" value="PYRUVATE SYNTHASE SUBUNIT PORD"/>
    <property type="match status" value="1"/>
</dbReference>
<evidence type="ECO:0000313" key="8">
    <source>
        <dbReference type="EMBL" id="GAI26608.1"/>
    </source>
</evidence>
<accession>X1M5L2</accession>
<dbReference type="SUPFAM" id="SSF54862">
    <property type="entry name" value="4Fe-4S ferredoxins"/>
    <property type="match status" value="1"/>
</dbReference>
<feature type="domain" description="4Fe-4S ferredoxin-type" evidence="7">
    <location>
        <begin position="62"/>
        <end position="78"/>
    </location>
</feature>